<evidence type="ECO:0000313" key="3">
    <source>
        <dbReference type="Proteomes" id="UP000775547"/>
    </source>
</evidence>
<reference evidence="2" key="1">
    <citation type="submission" date="2020-07" db="EMBL/GenBank/DDBJ databases">
        <authorList>
            <person name="Nieuwenhuis M."/>
            <person name="Van De Peppel L.J.J."/>
        </authorList>
    </citation>
    <scope>NUCLEOTIDE SEQUENCE</scope>
    <source>
        <strain evidence="2">AP01</strain>
        <tissue evidence="2">Mycelium</tissue>
    </source>
</reference>
<dbReference type="EMBL" id="JABCKV010000221">
    <property type="protein sequence ID" value="KAG5642048.1"/>
    <property type="molecule type" value="Genomic_DNA"/>
</dbReference>
<dbReference type="OrthoDB" id="5389493at2759"/>
<evidence type="ECO:0000256" key="1">
    <source>
        <dbReference type="SAM" id="Phobius"/>
    </source>
</evidence>
<gene>
    <name evidence="2" type="ORF">DXG03_003746</name>
</gene>
<feature type="transmembrane region" description="Helical" evidence="1">
    <location>
        <begin position="7"/>
        <end position="27"/>
    </location>
</feature>
<sequence length="265" mass="29150">MGSGINYADLVGMNSTAAALTFAVGYLPLFGWFFWQSFGQPTYVFVILALFSASEFKPHHDESLADSWVDSAGESLELIITDQVLFGVGFFGLLYSAYTLVLDRWLLIDSHKSRGGPISRLIQNRRVFRVLLLAAVALGIAAAVQIQSNPRQASSLRIASTSIFLVLTVLTTHQTLLLAHAELDSNRENVAPHPPSLGRDYGAYILCFIALLLLVREGFTTATVKNLAKQYNERLWYPLYALPEILAVYLYAAPGLAPPRSELPA</sequence>
<keyword evidence="1" id="KW-1133">Transmembrane helix</keyword>
<feature type="transmembrane region" description="Helical" evidence="1">
    <location>
        <begin position="239"/>
        <end position="257"/>
    </location>
</feature>
<evidence type="ECO:0000313" key="2">
    <source>
        <dbReference type="EMBL" id="KAG5642048.1"/>
    </source>
</evidence>
<feature type="transmembrane region" description="Helical" evidence="1">
    <location>
        <begin position="201"/>
        <end position="219"/>
    </location>
</feature>
<protein>
    <submittedName>
        <fullName evidence="2">Uncharacterized protein</fullName>
    </submittedName>
</protein>
<keyword evidence="1" id="KW-0472">Membrane</keyword>
<name>A0A9P7G4P9_9AGAR</name>
<proteinExistence type="predicted"/>
<comment type="caution">
    <text evidence="2">The sequence shown here is derived from an EMBL/GenBank/DDBJ whole genome shotgun (WGS) entry which is preliminary data.</text>
</comment>
<feature type="transmembrane region" description="Helical" evidence="1">
    <location>
        <begin position="127"/>
        <end position="146"/>
    </location>
</feature>
<keyword evidence="1" id="KW-0812">Transmembrane</keyword>
<organism evidence="2 3">
    <name type="scientific">Asterophora parasitica</name>
    <dbReference type="NCBI Taxonomy" id="117018"/>
    <lineage>
        <taxon>Eukaryota</taxon>
        <taxon>Fungi</taxon>
        <taxon>Dikarya</taxon>
        <taxon>Basidiomycota</taxon>
        <taxon>Agaricomycotina</taxon>
        <taxon>Agaricomycetes</taxon>
        <taxon>Agaricomycetidae</taxon>
        <taxon>Agaricales</taxon>
        <taxon>Tricholomatineae</taxon>
        <taxon>Lyophyllaceae</taxon>
        <taxon>Asterophora</taxon>
    </lineage>
</organism>
<feature type="transmembrane region" description="Helical" evidence="1">
    <location>
        <begin position="84"/>
        <end position="107"/>
    </location>
</feature>
<accession>A0A9P7G4P9</accession>
<dbReference type="Proteomes" id="UP000775547">
    <property type="component" value="Unassembled WGS sequence"/>
</dbReference>
<dbReference type="AlphaFoldDB" id="A0A9P7G4P9"/>
<keyword evidence="3" id="KW-1185">Reference proteome</keyword>
<reference evidence="2" key="2">
    <citation type="submission" date="2021-10" db="EMBL/GenBank/DDBJ databases">
        <title>Phylogenomics reveals ancestral predisposition of the termite-cultivated fungus Termitomyces towards a domesticated lifestyle.</title>
        <authorList>
            <person name="Auxier B."/>
            <person name="Grum-Grzhimaylo A."/>
            <person name="Cardenas M.E."/>
            <person name="Lodge J.D."/>
            <person name="Laessoe T."/>
            <person name="Pedersen O."/>
            <person name="Smith M.E."/>
            <person name="Kuyper T.W."/>
            <person name="Franco-Molano E.A."/>
            <person name="Baroni T.J."/>
            <person name="Aanen D.K."/>
        </authorList>
    </citation>
    <scope>NUCLEOTIDE SEQUENCE</scope>
    <source>
        <strain evidence="2">AP01</strain>
        <tissue evidence="2">Mycelium</tissue>
    </source>
</reference>